<keyword evidence="7" id="KW-0966">Cell projection</keyword>
<proteinExistence type="predicted"/>
<feature type="region of interest" description="Disordered" evidence="9">
    <location>
        <begin position="806"/>
        <end position="832"/>
    </location>
</feature>
<feature type="coiled-coil region" evidence="8">
    <location>
        <begin position="1100"/>
        <end position="1127"/>
    </location>
</feature>
<feature type="coiled-coil region" evidence="8">
    <location>
        <begin position="588"/>
        <end position="684"/>
    </location>
</feature>
<feature type="region of interest" description="Disordered" evidence="9">
    <location>
        <begin position="75"/>
        <end position="101"/>
    </location>
</feature>
<dbReference type="GO" id="GO:1905515">
    <property type="term" value="P:non-motile cilium assembly"/>
    <property type="evidence" value="ECO:0007669"/>
    <property type="project" value="TreeGrafter"/>
</dbReference>
<name>A0A0C9Q4I7_9HYME</name>
<feature type="coiled-coil region" evidence="8">
    <location>
        <begin position="953"/>
        <end position="980"/>
    </location>
</feature>
<evidence type="ECO:0000256" key="4">
    <source>
        <dbReference type="ARBA" id="ARBA00022794"/>
    </source>
</evidence>
<dbReference type="InterPro" id="IPR026201">
    <property type="entry name" value="Cep290"/>
</dbReference>
<dbReference type="GO" id="GO:0034451">
    <property type="term" value="C:centriolar satellite"/>
    <property type="evidence" value="ECO:0007669"/>
    <property type="project" value="TreeGrafter"/>
</dbReference>
<dbReference type="KEGG" id="fas:105265157"/>
<evidence type="ECO:0000256" key="9">
    <source>
        <dbReference type="SAM" id="MobiDB-lite"/>
    </source>
</evidence>
<organism evidence="10">
    <name type="scientific">Fopius arisanus</name>
    <dbReference type="NCBI Taxonomy" id="64838"/>
    <lineage>
        <taxon>Eukaryota</taxon>
        <taxon>Metazoa</taxon>
        <taxon>Ecdysozoa</taxon>
        <taxon>Arthropoda</taxon>
        <taxon>Hexapoda</taxon>
        <taxon>Insecta</taxon>
        <taxon>Pterygota</taxon>
        <taxon>Neoptera</taxon>
        <taxon>Endopterygota</taxon>
        <taxon>Hymenoptera</taxon>
        <taxon>Apocrita</taxon>
        <taxon>Ichneumonoidea</taxon>
        <taxon>Braconidae</taxon>
        <taxon>Opiinae</taxon>
        <taxon>Fopius</taxon>
    </lineage>
</organism>
<comment type="subcellular location">
    <subcellularLocation>
        <location evidence="1">Cytoplasm</location>
        <location evidence="1">Cytoskeleton</location>
        <location evidence="1">Cilium basal body</location>
    </subcellularLocation>
    <subcellularLocation>
        <location evidence="2">Cytoplasm</location>
        <location evidence="2">Cytoskeleton</location>
        <location evidence="2">Microtubule organizing center</location>
        <location evidence="2">Centrosome</location>
    </subcellularLocation>
</comment>
<feature type="coiled-coil region" evidence="8">
    <location>
        <begin position="1015"/>
        <end position="1045"/>
    </location>
</feature>
<dbReference type="PANTHER" id="PTHR18879:SF20">
    <property type="entry name" value="CENTROSOMAL PROTEIN OF 290 KDA"/>
    <property type="match status" value="1"/>
</dbReference>
<keyword evidence="3" id="KW-0963">Cytoplasm</keyword>
<evidence type="ECO:0000256" key="6">
    <source>
        <dbReference type="ARBA" id="ARBA00023212"/>
    </source>
</evidence>
<feature type="coiled-coil region" evidence="8">
    <location>
        <begin position="1827"/>
        <end position="1903"/>
    </location>
</feature>
<reference evidence="10" key="1">
    <citation type="submission" date="2015-01" db="EMBL/GenBank/DDBJ databases">
        <title>Transcriptome Assembly of Fopius arisanus.</title>
        <authorList>
            <person name="Geib S."/>
        </authorList>
    </citation>
    <scope>NUCLEOTIDE SEQUENCE</scope>
</reference>
<dbReference type="EMBL" id="GBYB01008988">
    <property type="protein sequence ID" value="JAG78755.1"/>
    <property type="molecule type" value="Transcribed_RNA"/>
</dbReference>
<evidence type="ECO:0000256" key="7">
    <source>
        <dbReference type="ARBA" id="ARBA00023273"/>
    </source>
</evidence>
<feature type="coiled-coil region" evidence="8">
    <location>
        <begin position="1694"/>
        <end position="1721"/>
    </location>
</feature>
<protein>
    <submittedName>
        <fullName evidence="12">Centrosomal protein of 290 kDa isoform X1</fullName>
    </submittedName>
    <submittedName>
        <fullName evidence="10">Cep290 protein</fullName>
    </submittedName>
</protein>
<dbReference type="GO" id="GO:0035869">
    <property type="term" value="C:ciliary transition zone"/>
    <property type="evidence" value="ECO:0007669"/>
    <property type="project" value="TreeGrafter"/>
</dbReference>
<dbReference type="RefSeq" id="XP_011300809.1">
    <property type="nucleotide sequence ID" value="XM_011302507.1"/>
</dbReference>
<dbReference type="GO" id="GO:1905349">
    <property type="term" value="P:ciliary transition zone assembly"/>
    <property type="evidence" value="ECO:0007669"/>
    <property type="project" value="TreeGrafter"/>
</dbReference>
<keyword evidence="5 8" id="KW-0175">Coiled coil</keyword>
<evidence type="ECO:0000256" key="2">
    <source>
        <dbReference type="ARBA" id="ARBA00004300"/>
    </source>
</evidence>
<feature type="coiled-coil region" evidence="8">
    <location>
        <begin position="265"/>
        <end position="339"/>
    </location>
</feature>
<feature type="coiled-coil region" evidence="8">
    <location>
        <begin position="109"/>
        <end position="238"/>
    </location>
</feature>
<dbReference type="GO" id="GO:0097711">
    <property type="term" value="P:ciliary basal body-plasma membrane docking"/>
    <property type="evidence" value="ECO:0007669"/>
    <property type="project" value="TreeGrafter"/>
</dbReference>
<evidence type="ECO:0000256" key="8">
    <source>
        <dbReference type="SAM" id="Coils"/>
    </source>
</evidence>
<evidence type="ECO:0000256" key="3">
    <source>
        <dbReference type="ARBA" id="ARBA00022490"/>
    </source>
</evidence>
<accession>A0A0C9Q4I7</accession>
<dbReference type="OrthoDB" id="6351660at2759"/>
<keyword evidence="6" id="KW-0206">Cytoskeleton</keyword>
<keyword evidence="11" id="KW-1185">Reference proteome</keyword>
<evidence type="ECO:0000313" key="10">
    <source>
        <dbReference type="EMBL" id="JAG78755.1"/>
    </source>
</evidence>
<feature type="coiled-coil region" evidence="8">
    <location>
        <begin position="1378"/>
        <end position="1501"/>
    </location>
</feature>
<sequence length="1978" mass="230044">MVQIDWDRIRGVRASTLTDSEIEDLFPMVIKCETEDIDDIFDLRTVMKLSQEMLQFKDNQVESLLLECDELKEKLATSSPSSRNNRRPPEADAIEEDMNDPKLRDASLAEHYEEMLHEKNDKIKTLLLELEGIEKENIDLKQKLEALKEEMEDATESMNEMTDELKDLRNQTVYYKDEVKHLKQEKTALFTQIEEITAQQLDRDQIIDEFGAAIDVRVSEWKDILDNKDTEIAHLKEQVSQSRIHSTTGMREHQTSQIIYLNGEIERRDVEISELEEKLLEAASELNASAEVMEELKRSNKKLEKSGKRKEHRDLLRKAQEANEKISVLQKSLGVAEDNLMQKSQQLCDLLDTLRRYEDKDHGLTEALDEIKDLKKQLDAKNQHVQDLVTVINKLEDFNSQQEMQIAALRKKLGLPEEEEVSIEGVTLRHQQEATMKNQLMQKNSALEQENVDLKADIRTLRYRLNKLGEKILLSRDATTSRRKSIRPDTSNNDNWIAEHEIIALKHKTEMDGLQENVRVVIEENEALRKGMHEILDSIRDQDGKGPIDVQSGTLERLLEALDVRHLAGWYHPAMRLQERLNVVQGSNTELRTQIKHLRKEIQKKDELLRKIATKGEIKSDRSSSESDNQDIKTIIAEFQQMQSVYRKELEQWDEERESLQKENSDLKETNEKVTAQLEIFEIDLKAIESGEEETQRALAARTTECSESAVNRIITSRKLSAMEALLSSESMKLFQVKKEAVAAESTYRKILADMEKRGNLLEKKIKKLETQILNSISKNEYDDLKEKYDQVNMRLRTSYELQFGVEDSKESTDRSDSAIHSPGSRSKEDNVKNLLTINSELKNQLSHVQNSLIHYLQAPPDSIDDKNQITQLQDQIETMKIENENLVKTLTISREEAELHYIMNSLKTLELDNLRHQILDLQAVSEDKETIGRLGNELNNLKAVEIEMSKRKIQMESEISRLRNDLEVAANKRDEAQAKLEDFRHYCSSKCKAYTDIINFLQTQYSGSTSITSLQRYEDALQKLNESREEISLKQKEIKNQSDSVKSQQEALTNRLAIVDQLKGILEEQIGNSEQQSIMHRFSEHSQNTLNEYRYKRQISHLETELQMMINKLIEYESTISQLEYEIVNMQKIWKPKTDTSAKTVTISSPVTQEIEKKSVFTEARVESHSVETQSDLVVEPQVISVLAEVQKMERISNKRESTDVTDNRVLFLQDQLKEALTLASDRSAKLIDYESQITECRAKLGVLDKALTDKDTEIIEKNKLISQKSSDSGGDVEGASKVALKSTINSLQLIISQKEETITRYQTLLKEDRDEHSKAAARLQEEIKNLRKEICGLRDENNTKLEKRGLNEVTEPDISLLKKKIPEDSKKEPQPDVETEEKIARLEEQVSTLEADLHITRELSDRWRRLAEERLQHMDDVRDRLETQHKRELESYREELDKWQNETSALREQLSENRMKLAKGNISLSKELQDRDTKIEELTVAYQQLQNDFDMMEQINQPVSVHSSATNKIQEGLHGREASHHLQNELDHQRRQHKSLMEKEKLYRDQIVDLKQQLSRRYMAEKTEERKASQRELQLERKLKSMEEELNKARLQLDHEYRAQEAKRVKTAEELSLWEKQKKWQQTAEKLKKELKEKSDEYKKLSSSYDKLRTVVSCMEREKWYLRSKLKSESANSACGFSAPSEFNYKVVEDLQVECQTLRDRINELTNRLESEDTTQLFLQLEKQKRRIAALEIVAEGNSHTVDQLEKLEKAKTSLEKVNIKLESENFELKMDLEKLQVDTPRLREKVEHLEKYVELLKIEKSADSDRSSEKEQEHLSKKSALELEKTIYVLKRIVEKLQAENKRLRLNSKNHHRLTKFNSSSKISVREDNSTLKRQYEQAKKRVIALETDLQLAEQRILMLEKVRSEEENCGEVGILKHQLAHKSELLDKVKLLLTRAAVNEKALRQRIRQIEMKQTLATIPECHSSPSQST</sequence>
<feature type="coiled-coil region" evidence="8">
    <location>
        <begin position="364"/>
        <end position="464"/>
    </location>
</feature>
<keyword evidence="4" id="KW-0970">Cilium biogenesis/degradation</keyword>
<feature type="coiled-coil region" evidence="8">
    <location>
        <begin position="1297"/>
        <end position="1342"/>
    </location>
</feature>
<evidence type="ECO:0000256" key="5">
    <source>
        <dbReference type="ARBA" id="ARBA00023054"/>
    </source>
</evidence>
<dbReference type="GeneID" id="105265157"/>
<dbReference type="Proteomes" id="UP000694866">
    <property type="component" value="Unplaced"/>
</dbReference>
<dbReference type="PANTHER" id="PTHR18879">
    <property type="entry name" value="CENTROSOMAL PROTEIN OF 290 KDA"/>
    <property type="match status" value="1"/>
</dbReference>
<feature type="coiled-coil region" evidence="8">
    <location>
        <begin position="1525"/>
        <end position="1650"/>
    </location>
</feature>
<evidence type="ECO:0000256" key="1">
    <source>
        <dbReference type="ARBA" id="ARBA00004120"/>
    </source>
</evidence>
<evidence type="ECO:0000313" key="12">
    <source>
        <dbReference type="RefSeq" id="XP_011300809.1"/>
    </source>
</evidence>
<accession>A0A9R1TY25</accession>
<dbReference type="CTD" id="80184"/>
<feature type="compositionally biased region" description="Basic and acidic residues" evidence="9">
    <location>
        <begin position="807"/>
        <end position="818"/>
    </location>
</feature>
<gene>
    <name evidence="10" type="primary">cep290</name>
    <name evidence="12" type="synonym">LOC105265157</name>
    <name evidence="10" type="ORF">g.9534</name>
</gene>
<feature type="coiled-coil region" evidence="8">
    <location>
        <begin position="1751"/>
        <end position="1785"/>
    </location>
</feature>
<feature type="coiled-coil region" evidence="8">
    <location>
        <begin position="752"/>
        <end position="795"/>
    </location>
</feature>
<reference evidence="12" key="2">
    <citation type="submission" date="2025-04" db="UniProtKB">
        <authorList>
            <consortium name="RefSeq"/>
        </authorList>
    </citation>
    <scope>IDENTIFICATION</scope>
    <source>
        <strain evidence="12">USDA-PBARC FA_bdor</strain>
        <tissue evidence="12">Whole organism</tissue>
    </source>
</reference>
<evidence type="ECO:0000313" key="11">
    <source>
        <dbReference type="Proteomes" id="UP000694866"/>
    </source>
</evidence>